<dbReference type="eggNOG" id="ENOG502SI7I">
    <property type="taxonomic scope" value="Eukaryota"/>
</dbReference>
<feature type="chain" id="PRO_5001634467" evidence="1">
    <location>
        <begin position="22"/>
        <end position="217"/>
    </location>
</feature>
<comment type="caution">
    <text evidence="2">The sequence shown here is derived from an EMBL/GenBank/DDBJ whole genome shotgun (WGS) entry which is preliminary data.</text>
</comment>
<dbReference type="AlphaFoldDB" id="A0A066XWS6"/>
<evidence type="ECO:0000313" key="3">
    <source>
        <dbReference type="Proteomes" id="UP000027238"/>
    </source>
</evidence>
<proteinExistence type="predicted"/>
<organism evidence="2 3">
    <name type="scientific">Colletotrichum sublineola</name>
    <name type="common">Sorghum anthracnose fungus</name>
    <dbReference type="NCBI Taxonomy" id="1173701"/>
    <lineage>
        <taxon>Eukaryota</taxon>
        <taxon>Fungi</taxon>
        <taxon>Dikarya</taxon>
        <taxon>Ascomycota</taxon>
        <taxon>Pezizomycotina</taxon>
        <taxon>Sordariomycetes</taxon>
        <taxon>Hypocreomycetidae</taxon>
        <taxon>Glomerellales</taxon>
        <taxon>Glomerellaceae</taxon>
        <taxon>Colletotrichum</taxon>
        <taxon>Colletotrichum graminicola species complex</taxon>
    </lineage>
</organism>
<dbReference type="OMA" id="ADNWQQS"/>
<keyword evidence="1" id="KW-0732">Signal</keyword>
<dbReference type="OrthoDB" id="5086500at2759"/>
<gene>
    <name evidence="2" type="ORF">CSUB01_11441</name>
</gene>
<reference evidence="3" key="1">
    <citation type="journal article" date="2014" name="Genome Announc.">
        <title>Draft genome sequence of Colletotrichum sublineola, a destructive pathogen of cultivated sorghum.</title>
        <authorList>
            <person name="Baroncelli R."/>
            <person name="Sanz-Martin J.M."/>
            <person name="Rech G.E."/>
            <person name="Sukno S.A."/>
            <person name="Thon M.R."/>
        </authorList>
    </citation>
    <scope>NUCLEOTIDE SEQUENCE [LARGE SCALE GENOMIC DNA]</scope>
    <source>
        <strain evidence="3">TX430BB</strain>
    </source>
</reference>
<name>A0A066XWS6_COLSU</name>
<feature type="signal peptide" evidence="1">
    <location>
        <begin position="1"/>
        <end position="21"/>
    </location>
</feature>
<sequence length="217" mass="22616">MPSASQIFYALAVTAAASVQAAATDGPAYSAGPIIDGTFLQSATSTLILPALPVNNNGDASLSANIFTDGPNRVQSVARSAKGQWEIFARALQPSGTIQSSSSYASGGDQVTMNYQYDDNSKNYTQTISINGKAVITLSTSDGIARWWKTAVECAANDCGTVAAHSWTNTALILNNTDPNLDSTFSKSVNVTGDLTTTDEGKTWSAPAIDIPAFSFA</sequence>
<evidence type="ECO:0000256" key="1">
    <source>
        <dbReference type="SAM" id="SignalP"/>
    </source>
</evidence>
<protein>
    <submittedName>
        <fullName evidence="2">Uncharacterized protein</fullName>
    </submittedName>
</protein>
<dbReference type="STRING" id="1173701.A0A066XWS6"/>
<dbReference type="Proteomes" id="UP000027238">
    <property type="component" value="Unassembled WGS sequence"/>
</dbReference>
<keyword evidence="3" id="KW-1185">Reference proteome</keyword>
<dbReference type="HOGENOM" id="CLU_068720_2_0_1"/>
<accession>A0A066XWS6</accession>
<evidence type="ECO:0000313" key="2">
    <source>
        <dbReference type="EMBL" id="KDN72149.1"/>
    </source>
</evidence>
<dbReference type="EMBL" id="JMSE01000035">
    <property type="protein sequence ID" value="KDN72149.1"/>
    <property type="molecule type" value="Genomic_DNA"/>
</dbReference>